<dbReference type="Gene3D" id="2.30.110.10">
    <property type="entry name" value="Electron Transport, Fmn-binding Protein, Chain A"/>
    <property type="match status" value="1"/>
</dbReference>
<dbReference type="Pfam" id="PF01613">
    <property type="entry name" value="Flavin_Reduct"/>
    <property type="match status" value="1"/>
</dbReference>
<dbReference type="GO" id="GO:0042602">
    <property type="term" value="F:riboflavin reductase (NADPH) activity"/>
    <property type="evidence" value="ECO:0007669"/>
    <property type="project" value="TreeGrafter"/>
</dbReference>
<dbReference type="GO" id="GO:0006208">
    <property type="term" value="P:pyrimidine nucleobase catabolic process"/>
    <property type="evidence" value="ECO:0007669"/>
    <property type="project" value="TreeGrafter"/>
</dbReference>
<protein>
    <submittedName>
        <fullName evidence="3">Flavin reductase</fullName>
    </submittedName>
</protein>
<comment type="caution">
    <text evidence="3">The sequence shown here is derived from an EMBL/GenBank/DDBJ whole genome shotgun (WGS) entry which is preliminary data.</text>
</comment>
<evidence type="ECO:0000256" key="1">
    <source>
        <dbReference type="ARBA" id="ARBA00023002"/>
    </source>
</evidence>
<dbReference type="EMBL" id="JABEQH010000006">
    <property type="protein sequence ID" value="MBB2175473.1"/>
    <property type="molecule type" value="Genomic_DNA"/>
</dbReference>
<proteinExistence type="predicted"/>
<accession>A0A7W4J653</accession>
<reference evidence="3 4" key="1">
    <citation type="submission" date="2020-04" db="EMBL/GenBank/DDBJ databases">
        <title>Description of novel Gluconacetobacter.</title>
        <authorList>
            <person name="Sombolestani A."/>
        </authorList>
    </citation>
    <scope>NUCLEOTIDE SEQUENCE [LARGE SCALE GENOMIC DNA]</scope>
    <source>
        <strain evidence="3 4">LMG 21312</strain>
    </source>
</reference>
<dbReference type="GO" id="GO:0010181">
    <property type="term" value="F:FMN binding"/>
    <property type="evidence" value="ECO:0007669"/>
    <property type="project" value="InterPro"/>
</dbReference>
<feature type="domain" description="Flavin reductase like" evidence="2">
    <location>
        <begin position="25"/>
        <end position="171"/>
    </location>
</feature>
<evidence type="ECO:0000259" key="2">
    <source>
        <dbReference type="SMART" id="SM00903"/>
    </source>
</evidence>
<evidence type="ECO:0000313" key="4">
    <source>
        <dbReference type="Proteomes" id="UP000561066"/>
    </source>
</evidence>
<keyword evidence="4" id="KW-1185">Reference proteome</keyword>
<dbReference type="SMART" id="SM00903">
    <property type="entry name" value="Flavin_Reduct"/>
    <property type="match status" value="1"/>
</dbReference>
<keyword evidence="1" id="KW-0560">Oxidoreductase</keyword>
<sequence length="179" mass="19048">MAQDVYADDVRMEQAEARALFLEAMSRVAAPVGIVVTDGPAGRYGITVSSVASVSADPPMVLACINQRSPIAGPLAANRLYTVNMLSPAQAEMAERFAGRDGRYPAYDFGCGAWHAGELGEICLEDAIATLTCTPEQVVQAGTHVIVIGRVLRTVVRDDSALLYCRREFCRPVGLSASA</sequence>
<dbReference type="RefSeq" id="WP_182942275.1">
    <property type="nucleotide sequence ID" value="NZ_JABEQH010000006.1"/>
</dbReference>
<dbReference type="PANTHER" id="PTHR30466">
    <property type="entry name" value="FLAVIN REDUCTASE"/>
    <property type="match status" value="1"/>
</dbReference>
<dbReference type="InterPro" id="IPR012349">
    <property type="entry name" value="Split_barrel_FMN-bd"/>
</dbReference>
<dbReference type="SUPFAM" id="SSF50475">
    <property type="entry name" value="FMN-binding split barrel"/>
    <property type="match status" value="1"/>
</dbReference>
<evidence type="ECO:0000313" key="3">
    <source>
        <dbReference type="EMBL" id="MBB2175473.1"/>
    </source>
</evidence>
<organism evidence="3 4">
    <name type="scientific">Gluconacetobacter johannae</name>
    <dbReference type="NCBI Taxonomy" id="112140"/>
    <lineage>
        <taxon>Bacteria</taxon>
        <taxon>Pseudomonadati</taxon>
        <taxon>Pseudomonadota</taxon>
        <taxon>Alphaproteobacteria</taxon>
        <taxon>Acetobacterales</taxon>
        <taxon>Acetobacteraceae</taxon>
        <taxon>Gluconacetobacter</taxon>
    </lineage>
</organism>
<dbReference type="InterPro" id="IPR002563">
    <property type="entry name" value="Flavin_Rdtase-like_dom"/>
</dbReference>
<dbReference type="AlphaFoldDB" id="A0A7W4J653"/>
<dbReference type="PANTHER" id="PTHR30466:SF1">
    <property type="entry name" value="FMN REDUCTASE (NADH) RUTF"/>
    <property type="match status" value="1"/>
</dbReference>
<name>A0A7W4J653_9PROT</name>
<gene>
    <name evidence="3" type="ORF">HLH21_05955</name>
</gene>
<dbReference type="Proteomes" id="UP000561066">
    <property type="component" value="Unassembled WGS sequence"/>
</dbReference>
<dbReference type="InterPro" id="IPR050268">
    <property type="entry name" value="NADH-dep_flavin_reductase"/>
</dbReference>